<dbReference type="PROSITE" id="PS00242">
    <property type="entry name" value="INTEGRIN_ALPHA"/>
    <property type="match status" value="1"/>
</dbReference>
<dbReference type="PRINTS" id="PR01185">
    <property type="entry name" value="INTEGRINA"/>
</dbReference>
<evidence type="ECO:0000259" key="18">
    <source>
        <dbReference type="PROSITE" id="PS50234"/>
    </source>
</evidence>
<dbReference type="InterPro" id="IPR013649">
    <property type="entry name" value="Integrin_alpha_Ig-like_1"/>
</dbReference>
<keyword evidence="8 16" id="KW-0130">Cell adhesion</keyword>
<evidence type="ECO:0000256" key="10">
    <source>
        <dbReference type="ARBA" id="ARBA00023037"/>
    </source>
</evidence>
<evidence type="ECO:0000256" key="16">
    <source>
        <dbReference type="RuleBase" id="RU003762"/>
    </source>
</evidence>
<dbReference type="Pfam" id="PF01839">
    <property type="entry name" value="FG-GAP"/>
    <property type="match status" value="2"/>
</dbReference>
<comment type="similarity">
    <text evidence="2 16">Belongs to the integrin alpha chain family.</text>
</comment>
<dbReference type="SUPFAM" id="SSF69318">
    <property type="entry name" value="Integrin alpha N-terminal domain"/>
    <property type="match status" value="1"/>
</dbReference>
<comment type="subcellular location">
    <subcellularLocation>
        <location evidence="1 16">Membrane</location>
        <topology evidence="1 16">Single-pass type I membrane protein</topology>
    </subcellularLocation>
</comment>
<evidence type="ECO:0000256" key="3">
    <source>
        <dbReference type="ARBA" id="ARBA00022692"/>
    </source>
</evidence>
<gene>
    <name evidence="19" type="ORF">PODLI_1B033373</name>
</gene>
<dbReference type="EMBL" id="OX395138">
    <property type="protein sequence ID" value="CAI5791011.1"/>
    <property type="molecule type" value="Genomic_DNA"/>
</dbReference>
<dbReference type="SMART" id="SM00191">
    <property type="entry name" value="Int_alpha"/>
    <property type="match status" value="4"/>
</dbReference>
<feature type="region of interest" description="Disordered" evidence="17">
    <location>
        <begin position="1039"/>
        <end position="1067"/>
    </location>
</feature>
<dbReference type="Gene3D" id="2.60.40.1510">
    <property type="entry name" value="ntegrin, alpha v. Chain A, domain 3"/>
    <property type="match status" value="1"/>
</dbReference>
<evidence type="ECO:0000256" key="17">
    <source>
        <dbReference type="SAM" id="MobiDB-lite"/>
    </source>
</evidence>
<dbReference type="InterPro" id="IPR018184">
    <property type="entry name" value="Integrin_alpha_C_CS"/>
</dbReference>
<evidence type="ECO:0000256" key="15">
    <source>
        <dbReference type="PROSITE-ProRule" id="PRU00803"/>
    </source>
</evidence>
<keyword evidence="3 16" id="KW-0812">Transmembrane</keyword>
<evidence type="ECO:0000256" key="12">
    <source>
        <dbReference type="ARBA" id="ARBA00023157"/>
    </source>
</evidence>
<name>A0AA35L802_9SAUR</name>
<dbReference type="Gene3D" id="2.60.40.1460">
    <property type="entry name" value="Integrin domains. Chain A, domain 2"/>
    <property type="match status" value="1"/>
</dbReference>
<keyword evidence="10 16" id="KW-0401">Integrin</keyword>
<evidence type="ECO:0000256" key="2">
    <source>
        <dbReference type="ARBA" id="ARBA00008054"/>
    </source>
</evidence>
<dbReference type="GO" id="GO:0098609">
    <property type="term" value="P:cell-cell adhesion"/>
    <property type="evidence" value="ECO:0007669"/>
    <property type="project" value="TreeGrafter"/>
</dbReference>
<proteinExistence type="inferred from homology"/>
<protein>
    <submittedName>
        <fullName evidence="19">Integrin alpha-X-like isoform X1</fullName>
    </submittedName>
</protein>
<feature type="transmembrane region" description="Helical" evidence="16">
    <location>
        <begin position="999"/>
        <end position="1022"/>
    </location>
</feature>
<keyword evidence="11 16" id="KW-0472">Membrane</keyword>
<evidence type="ECO:0000256" key="1">
    <source>
        <dbReference type="ARBA" id="ARBA00004479"/>
    </source>
</evidence>
<dbReference type="InterPro" id="IPR048633">
    <property type="entry name" value="ITGAX-like_Ig_3"/>
</dbReference>
<dbReference type="PANTHER" id="PTHR23220:SF118">
    <property type="entry name" value="INTEGRIN ALPHA-X"/>
    <property type="match status" value="1"/>
</dbReference>
<dbReference type="InterPro" id="IPR013517">
    <property type="entry name" value="FG-GAP"/>
</dbReference>
<feature type="repeat" description="FG-GAP" evidence="15">
    <location>
        <begin position="352"/>
        <end position="412"/>
    </location>
</feature>
<dbReference type="Gene3D" id="3.40.50.410">
    <property type="entry name" value="von Willebrand factor, type A domain"/>
    <property type="match status" value="1"/>
</dbReference>
<dbReference type="GO" id="GO:0005178">
    <property type="term" value="F:integrin binding"/>
    <property type="evidence" value="ECO:0007669"/>
    <property type="project" value="TreeGrafter"/>
</dbReference>
<dbReference type="Pfam" id="PF08441">
    <property type="entry name" value="Integrin_A_Ig_1"/>
    <property type="match status" value="1"/>
</dbReference>
<dbReference type="PROSITE" id="PS50234">
    <property type="entry name" value="VWFA"/>
    <property type="match status" value="1"/>
</dbReference>
<dbReference type="GO" id="GO:0007160">
    <property type="term" value="P:cell-matrix adhesion"/>
    <property type="evidence" value="ECO:0007669"/>
    <property type="project" value="TreeGrafter"/>
</dbReference>
<dbReference type="GO" id="GO:0009897">
    <property type="term" value="C:external side of plasma membrane"/>
    <property type="evidence" value="ECO:0007669"/>
    <property type="project" value="TreeGrafter"/>
</dbReference>
<dbReference type="SUPFAM" id="SSF53300">
    <property type="entry name" value="vWA-like"/>
    <property type="match status" value="1"/>
</dbReference>
<dbReference type="Pfam" id="PF00092">
    <property type="entry name" value="VWA"/>
    <property type="match status" value="1"/>
</dbReference>
<keyword evidence="12" id="KW-1015">Disulfide bond</keyword>
<organism evidence="19 20">
    <name type="scientific">Podarcis lilfordi</name>
    <name type="common">Lilford's wall lizard</name>
    <dbReference type="NCBI Taxonomy" id="74358"/>
    <lineage>
        <taxon>Eukaryota</taxon>
        <taxon>Metazoa</taxon>
        <taxon>Chordata</taxon>
        <taxon>Craniata</taxon>
        <taxon>Vertebrata</taxon>
        <taxon>Euteleostomi</taxon>
        <taxon>Lepidosauria</taxon>
        <taxon>Squamata</taxon>
        <taxon>Bifurcata</taxon>
        <taxon>Unidentata</taxon>
        <taxon>Episquamata</taxon>
        <taxon>Laterata</taxon>
        <taxon>Lacertibaenia</taxon>
        <taxon>Lacertidae</taxon>
        <taxon>Podarcis</taxon>
    </lineage>
</organism>
<dbReference type="PANTHER" id="PTHR23220">
    <property type="entry name" value="INTEGRIN ALPHA"/>
    <property type="match status" value="1"/>
</dbReference>
<dbReference type="InterPro" id="IPR032695">
    <property type="entry name" value="Integrin_dom_sf"/>
</dbReference>
<feature type="repeat" description="FG-GAP" evidence="15">
    <location>
        <begin position="475"/>
        <end position="535"/>
    </location>
</feature>
<evidence type="ECO:0000256" key="8">
    <source>
        <dbReference type="ARBA" id="ARBA00022889"/>
    </source>
</evidence>
<dbReference type="Pfam" id="PF21520">
    <property type="entry name" value="ITGAX-like_Ig_3"/>
    <property type="match status" value="1"/>
</dbReference>
<dbReference type="Gene3D" id="1.20.5.930">
    <property type="entry name" value="Bicelle-embedded integrin alpha(iib) transmembrane segment"/>
    <property type="match status" value="1"/>
</dbReference>
<feature type="repeat" description="FG-GAP" evidence="15">
    <location>
        <begin position="245"/>
        <end position="296"/>
    </location>
</feature>
<dbReference type="InterPro" id="IPR048285">
    <property type="entry name" value="Integrin_alpha_Ig-like_2"/>
</dbReference>
<feature type="compositionally biased region" description="Polar residues" evidence="17">
    <location>
        <begin position="1047"/>
        <end position="1067"/>
    </location>
</feature>
<dbReference type="Proteomes" id="UP001178461">
    <property type="component" value="Chromosome 13"/>
</dbReference>
<keyword evidence="5" id="KW-0732">Signal</keyword>
<dbReference type="InterPro" id="IPR000413">
    <property type="entry name" value="Integrin_alpha"/>
</dbReference>
<dbReference type="GO" id="GO:0046872">
    <property type="term" value="F:metal ion binding"/>
    <property type="evidence" value="ECO:0007669"/>
    <property type="project" value="UniProtKB-KW"/>
</dbReference>
<evidence type="ECO:0000313" key="19">
    <source>
        <dbReference type="EMBL" id="CAI5791011.1"/>
    </source>
</evidence>
<feature type="repeat" description="FG-GAP" evidence="15">
    <location>
        <begin position="297"/>
        <end position="351"/>
    </location>
</feature>
<evidence type="ECO:0000256" key="4">
    <source>
        <dbReference type="ARBA" id="ARBA00022723"/>
    </source>
</evidence>
<evidence type="ECO:0000256" key="5">
    <source>
        <dbReference type="ARBA" id="ARBA00022729"/>
    </source>
</evidence>
<dbReference type="AlphaFoldDB" id="A0AA35L802"/>
<evidence type="ECO:0000256" key="6">
    <source>
        <dbReference type="ARBA" id="ARBA00022737"/>
    </source>
</evidence>
<keyword evidence="20" id="KW-1185">Reference proteome</keyword>
<keyword evidence="13 16" id="KW-0675">Receptor</keyword>
<dbReference type="Gene3D" id="2.130.10.130">
    <property type="entry name" value="Integrin alpha, N-terminal"/>
    <property type="match status" value="1"/>
</dbReference>
<keyword evidence="9 16" id="KW-1133">Transmembrane helix</keyword>
<reference evidence="19" key="1">
    <citation type="submission" date="2022-12" db="EMBL/GenBank/DDBJ databases">
        <authorList>
            <person name="Alioto T."/>
            <person name="Alioto T."/>
            <person name="Gomez Garrido J."/>
        </authorList>
    </citation>
    <scope>NUCLEOTIDE SEQUENCE</scope>
</reference>
<keyword evidence="4" id="KW-0479">Metal-binding</keyword>
<dbReference type="GO" id="GO:0007229">
    <property type="term" value="P:integrin-mediated signaling pathway"/>
    <property type="evidence" value="ECO:0007669"/>
    <property type="project" value="UniProtKB-KW"/>
</dbReference>
<dbReference type="InterPro" id="IPR036465">
    <property type="entry name" value="vWFA_dom_sf"/>
</dbReference>
<dbReference type="GO" id="GO:0008305">
    <property type="term" value="C:integrin complex"/>
    <property type="evidence" value="ECO:0007669"/>
    <property type="project" value="InterPro"/>
</dbReference>
<keyword evidence="7" id="KW-0106">Calcium</keyword>
<evidence type="ECO:0000256" key="11">
    <source>
        <dbReference type="ARBA" id="ARBA00023136"/>
    </source>
</evidence>
<dbReference type="Pfam" id="PF20805">
    <property type="entry name" value="Integrin_A_Ig_2"/>
    <property type="match status" value="1"/>
</dbReference>
<evidence type="ECO:0000256" key="7">
    <source>
        <dbReference type="ARBA" id="ARBA00022837"/>
    </source>
</evidence>
<accession>A0AA35L802</accession>
<dbReference type="InterPro" id="IPR013519">
    <property type="entry name" value="Int_alpha_beta-p"/>
</dbReference>
<dbReference type="PRINTS" id="PR00453">
    <property type="entry name" value="VWFADOMAIN"/>
</dbReference>
<dbReference type="Gene3D" id="2.60.40.1530">
    <property type="entry name" value="ntegrin, alpha v. Chain A, domain 4"/>
    <property type="match status" value="1"/>
</dbReference>
<dbReference type="Pfam" id="PF00357">
    <property type="entry name" value="Integrin_alpha"/>
    <property type="match status" value="1"/>
</dbReference>
<sequence length="1067" mass="117581">MSLGLSLVARDSQILVCGPTVHRACGTNMYLNGYCFLLDQKLQKFQQFPEILPECTTHPTDIVFLIDGSGSVSNQDFERMKWFVSEVIKRLSGRNTRFALAQYSTGFTEHFDFNAPDPSNNVLGITQNRGMTYTATAIRKVVREIFIPRKGSRNGSTKILVVITDGQKNDQLQYWNVVPEAERAGIIRYAIGVGNAFSTQRAREELNAIASEPDNEHVFAVHNFDALKGIQDQLQDKIFAIEGTQFQSSSSFQMEMSQEGFSALLTRDGPVLGAVGAFDWSGGLFLYQNSNRDSSFLNASSTTEEMKNAYLGYSSQAVLLNGRSGLVVGAPRYDYVGKVVLFEKAARSGKWQLTAEAVGEQVGSYFGAALCSVDLDQDTDTDLVLVGAPMYYDAITGGRVYVCHFKQGRLHCTMTLKGEAGHVFSRFGASMAETGDITGDRWMDVAIGAPMENENVGALYIFGGKRTSINPKYLQRIEGLKFSGGFLYFGQAVSGGTDLTGDGLKDIAVGQKGRVLLLRTRPVLHVSVSIEFFPPLIPTSNFQCQEQESLKAEASMAKVCFTVAKAIQDKLGEISSDLYYTLALDHERTKIRATFSSKSVLTTNIQIGLENKCQNHPIELPICIEDTLTPVTLRLNFSLVGKPIAKAPTLQPILSKDSEKNHTALLHFEKNCGTDGKCEDRLEASFNFSGLDIVVVGLTGEFNVTASIQNHGEDSYSTTLGFFYPAGLSYRKVTLPQLSRRVVSVKCHSVTASEEDVSRNTTCNINHPIFYSKAKVIFIATFDVSPDVDLGDTLRIMASANSDNGGNITKDMVHEAELPVKYAVYIIVTAIEESTKYINFTAGQEDASKNMEHRYEVKNLRQRNVPISVTFQIPVKLKGIQVWNVSQVVSSQFAKCVLEKESAGNKDFPVTKDLPLLDCSVASCKIIRCDILSLKTREPLEFRIKGDVGFQWASQIQQKKVVLVSMAQISYDEKKYTQKEGFAQAQVQTMVERIELYNYLPAIIGSAIAGLVLLAVIAAVLYKVGFFKRQYKQMLTEAGAGDEAADPTSQPTPQDLDTSPPSKETVY</sequence>
<dbReference type="SUPFAM" id="SSF69179">
    <property type="entry name" value="Integrin domains"/>
    <property type="match status" value="3"/>
</dbReference>
<dbReference type="InterPro" id="IPR002035">
    <property type="entry name" value="VWF_A"/>
</dbReference>
<keyword evidence="6" id="KW-0677">Repeat</keyword>
<dbReference type="PROSITE" id="PS51470">
    <property type="entry name" value="FG_GAP"/>
    <property type="match status" value="5"/>
</dbReference>
<evidence type="ECO:0000256" key="13">
    <source>
        <dbReference type="ARBA" id="ARBA00023170"/>
    </source>
</evidence>
<evidence type="ECO:0000256" key="9">
    <source>
        <dbReference type="ARBA" id="ARBA00022989"/>
    </source>
</evidence>
<feature type="domain" description="VWFA" evidence="18">
    <location>
        <begin position="61"/>
        <end position="234"/>
    </location>
</feature>
<evidence type="ECO:0000313" key="20">
    <source>
        <dbReference type="Proteomes" id="UP001178461"/>
    </source>
</evidence>
<dbReference type="InterPro" id="IPR028994">
    <property type="entry name" value="Integrin_alpha_N"/>
</dbReference>
<evidence type="ECO:0000256" key="14">
    <source>
        <dbReference type="ARBA" id="ARBA00023180"/>
    </source>
</evidence>
<dbReference type="GO" id="GO:0033627">
    <property type="term" value="P:cell adhesion mediated by integrin"/>
    <property type="evidence" value="ECO:0007669"/>
    <property type="project" value="TreeGrafter"/>
</dbReference>
<keyword evidence="14" id="KW-0325">Glycoprotein</keyword>
<dbReference type="SMART" id="SM00327">
    <property type="entry name" value="VWA"/>
    <property type="match status" value="1"/>
</dbReference>
<feature type="repeat" description="FG-GAP" evidence="15">
    <location>
        <begin position="413"/>
        <end position="471"/>
    </location>
</feature>